<gene>
    <name evidence="1" type="ORF">VA603_11535</name>
</gene>
<accession>A0ABU5V5T4</accession>
<comment type="caution">
    <text evidence="1">The sequence shown here is derived from an EMBL/GenBank/DDBJ whole genome shotgun (WGS) entry which is preliminary data.</text>
</comment>
<sequence>MTDPNNCYAYFAVYDDDLDPSAVSAELGITPTRAWRKGDRDSRHRERRTGKWSLYSRVERTAALDEHLKDVLLQMDANSSAFAAVSHRLGGTMQLVGNFNDIGAGLRVSKTIVSRLAFYGLRLDLDTYYLYSDSRECTG</sequence>
<name>A0ABU5V5T4_9GAMM</name>
<dbReference type="Proteomes" id="UP001301653">
    <property type="component" value="Unassembled WGS sequence"/>
</dbReference>
<organism evidence="1 2">
    <name type="scientific">Stenotrophomonas capsici</name>
    <dbReference type="NCBI Taxonomy" id="3110230"/>
    <lineage>
        <taxon>Bacteria</taxon>
        <taxon>Pseudomonadati</taxon>
        <taxon>Pseudomonadota</taxon>
        <taxon>Gammaproteobacteria</taxon>
        <taxon>Lysobacterales</taxon>
        <taxon>Lysobacteraceae</taxon>
        <taxon>Stenotrophomonas</taxon>
    </lineage>
</organism>
<evidence type="ECO:0000313" key="2">
    <source>
        <dbReference type="Proteomes" id="UP001301653"/>
    </source>
</evidence>
<dbReference type="RefSeq" id="WP_323438931.1">
    <property type="nucleotide sequence ID" value="NZ_JAYFUH010000215.1"/>
</dbReference>
<proteinExistence type="predicted"/>
<evidence type="ECO:0000313" key="1">
    <source>
        <dbReference type="EMBL" id="MEA5668168.1"/>
    </source>
</evidence>
<dbReference type="Pfam" id="PF14106">
    <property type="entry name" value="DUF4279"/>
    <property type="match status" value="1"/>
</dbReference>
<dbReference type="EMBL" id="JAYFUH010000215">
    <property type="protein sequence ID" value="MEA5668168.1"/>
    <property type="molecule type" value="Genomic_DNA"/>
</dbReference>
<dbReference type="InterPro" id="IPR025459">
    <property type="entry name" value="DUF4279"/>
</dbReference>
<reference evidence="1 2" key="1">
    <citation type="submission" date="2023-12" db="EMBL/GenBank/DDBJ databases">
        <title>Stenotrophomonas guangdongensis sp. nov., isolated from wilted pepper plants (Capsicum annuum).</title>
        <authorList>
            <person name="Qiu M."/>
            <person name="Li Y."/>
            <person name="Liu Q."/>
            <person name="Zhang X."/>
            <person name="Huang Y."/>
            <person name="Guo R."/>
            <person name="Hu M."/>
            <person name="Zhou J."/>
            <person name="Zhou X."/>
        </authorList>
    </citation>
    <scope>NUCLEOTIDE SEQUENCE [LARGE SCALE GENOMIC DNA]</scope>
    <source>
        <strain evidence="1 2">MH1</strain>
    </source>
</reference>
<protein>
    <submittedName>
        <fullName evidence="1">DUF4279 domain-containing protein</fullName>
    </submittedName>
</protein>
<keyword evidence="2" id="KW-1185">Reference proteome</keyword>